<sequence>MGSGSVQVMGDAFLELLLALYLIGWRACSGRRRTCRLGFVPVPEVPDGLIMSERFVEQERAKLAGLTGMEYGTQWRR</sequence>
<name>S5VSR3_STRC3</name>
<evidence type="ECO:0000313" key="3">
    <source>
        <dbReference type="Proteomes" id="UP000015423"/>
    </source>
</evidence>
<accession>S5VSR3</accession>
<keyword evidence="2" id="KW-0614">Plasmid</keyword>
<dbReference type="HOGENOM" id="CLU_2636368_0_0_11"/>
<dbReference type="KEGG" id="sci:B446_35693"/>
<evidence type="ECO:0000313" key="2">
    <source>
        <dbReference type="EMBL" id="AGS73897.1"/>
    </source>
</evidence>
<keyword evidence="3" id="KW-1185">Reference proteome</keyword>
<keyword evidence="1" id="KW-1133">Transmembrane helix</keyword>
<proteinExistence type="predicted"/>
<gene>
    <name evidence="2" type="ORF">B446_35693</name>
</gene>
<dbReference type="Proteomes" id="UP000015423">
    <property type="component" value="Plasmid pSCO1"/>
</dbReference>
<geneLocation type="plasmid" evidence="2 3">
    <name>pSCO1</name>
</geneLocation>
<keyword evidence="1" id="KW-0812">Transmembrane</keyword>
<dbReference type="EMBL" id="CP006260">
    <property type="protein sequence ID" value="AGS73897.1"/>
    <property type="molecule type" value="Genomic_DNA"/>
</dbReference>
<evidence type="ECO:0000256" key="1">
    <source>
        <dbReference type="SAM" id="Phobius"/>
    </source>
</evidence>
<keyword evidence="1" id="KW-0472">Membrane</keyword>
<feature type="transmembrane region" description="Helical" evidence="1">
    <location>
        <begin position="12"/>
        <end position="28"/>
    </location>
</feature>
<organism evidence="2 3">
    <name type="scientific">Streptomyces collinus (strain DSM 40733 / Tue 365)</name>
    <dbReference type="NCBI Taxonomy" id="1214242"/>
    <lineage>
        <taxon>Bacteria</taxon>
        <taxon>Bacillati</taxon>
        <taxon>Actinomycetota</taxon>
        <taxon>Actinomycetes</taxon>
        <taxon>Kitasatosporales</taxon>
        <taxon>Streptomycetaceae</taxon>
        <taxon>Streptomyces</taxon>
    </lineage>
</organism>
<protein>
    <submittedName>
        <fullName evidence="2">Uncharacterized protein</fullName>
    </submittedName>
</protein>
<reference evidence="2 3" key="1">
    <citation type="submission" date="2012-10" db="EMBL/GenBank/DDBJ databases">
        <title>The complete genome sequence of Streptomyces collinus Tu 365.</title>
        <authorList>
            <person name="Ruckert C."/>
            <person name="Szczepanowski R."/>
            <person name="Goesmann A."/>
            <person name="Pross E.K."/>
            <person name="Musiol E.M."/>
            <person name="Blin K."/>
            <person name="Wohlleben W."/>
            <person name="Puhler A."/>
            <person name="Weber T."/>
            <person name="Kalinowski J."/>
        </authorList>
    </citation>
    <scope>NUCLEOTIDE SEQUENCE [LARGE SCALE GENOMIC DNA]</scope>
    <source>
        <strain evidence="3">DSM 40733 / Tue 365</strain>
        <plasmid evidence="2 3">pSCO1</plasmid>
    </source>
</reference>
<dbReference type="AlphaFoldDB" id="S5VSR3"/>